<proteinExistence type="predicted"/>
<evidence type="ECO:0000256" key="2">
    <source>
        <dbReference type="ARBA" id="ARBA00023242"/>
    </source>
</evidence>
<dbReference type="PANTHER" id="PTHR47425:SF2">
    <property type="entry name" value="FARB-RELATED"/>
    <property type="match status" value="1"/>
</dbReference>
<dbReference type="PROSITE" id="PS50048">
    <property type="entry name" value="ZN2_CY6_FUNGAL_2"/>
    <property type="match status" value="1"/>
</dbReference>
<dbReference type="GO" id="GO:0008270">
    <property type="term" value="F:zinc ion binding"/>
    <property type="evidence" value="ECO:0007669"/>
    <property type="project" value="InterPro"/>
</dbReference>
<dbReference type="SUPFAM" id="SSF57701">
    <property type="entry name" value="Zn2/Cys6 DNA-binding domain"/>
    <property type="match status" value="1"/>
</dbReference>
<dbReference type="CDD" id="cd12148">
    <property type="entry name" value="fungal_TF_MHR"/>
    <property type="match status" value="1"/>
</dbReference>
<dbReference type="GO" id="GO:0003677">
    <property type="term" value="F:DNA binding"/>
    <property type="evidence" value="ECO:0007669"/>
    <property type="project" value="InterPro"/>
</dbReference>
<dbReference type="OrthoDB" id="5121955at2759"/>
<organism evidence="5 6">
    <name type="scientific">Fusarium solani</name>
    <name type="common">Filamentous fungus</name>
    <dbReference type="NCBI Taxonomy" id="169388"/>
    <lineage>
        <taxon>Eukaryota</taxon>
        <taxon>Fungi</taxon>
        <taxon>Dikarya</taxon>
        <taxon>Ascomycota</taxon>
        <taxon>Pezizomycotina</taxon>
        <taxon>Sordariomycetes</taxon>
        <taxon>Hypocreomycetidae</taxon>
        <taxon>Hypocreales</taxon>
        <taxon>Nectriaceae</taxon>
        <taxon>Fusarium</taxon>
        <taxon>Fusarium solani species complex</taxon>
    </lineage>
</organism>
<evidence type="ECO:0000259" key="4">
    <source>
        <dbReference type="PROSITE" id="PS50048"/>
    </source>
</evidence>
<dbReference type="InterPro" id="IPR007219">
    <property type="entry name" value="XnlR_reg_dom"/>
</dbReference>
<dbReference type="InterPro" id="IPR052761">
    <property type="entry name" value="Fungal_Detox/Toxin_TFs"/>
</dbReference>
<keyword evidence="2" id="KW-0539">Nucleus</keyword>
<evidence type="ECO:0000256" key="3">
    <source>
        <dbReference type="SAM" id="MobiDB-lite"/>
    </source>
</evidence>
<dbReference type="SMART" id="SM00066">
    <property type="entry name" value="GAL4"/>
    <property type="match status" value="1"/>
</dbReference>
<dbReference type="Pfam" id="PF00172">
    <property type="entry name" value="Zn_clus"/>
    <property type="match status" value="1"/>
</dbReference>
<dbReference type="InterPro" id="IPR036864">
    <property type="entry name" value="Zn2-C6_fun-type_DNA-bd_sf"/>
</dbReference>
<keyword evidence="6" id="KW-1185">Reference proteome</keyword>
<feature type="domain" description="Zn(2)-C6 fungal-type" evidence="4">
    <location>
        <begin position="33"/>
        <end position="65"/>
    </location>
</feature>
<dbReference type="EMBL" id="JAGTJS010000008">
    <property type="protein sequence ID" value="KAH7259804.1"/>
    <property type="molecule type" value="Genomic_DNA"/>
</dbReference>
<dbReference type="GO" id="GO:0000981">
    <property type="term" value="F:DNA-binding transcription factor activity, RNA polymerase II-specific"/>
    <property type="evidence" value="ECO:0007669"/>
    <property type="project" value="InterPro"/>
</dbReference>
<gene>
    <name evidence="5" type="ORF">B0J15DRAFT_491223</name>
</gene>
<dbReference type="Gene3D" id="4.10.240.10">
    <property type="entry name" value="Zn(2)-C6 fungal-type DNA-binding domain"/>
    <property type="match status" value="1"/>
</dbReference>
<dbReference type="PROSITE" id="PS00463">
    <property type="entry name" value="ZN2_CY6_FUNGAL_1"/>
    <property type="match status" value="1"/>
</dbReference>
<dbReference type="GO" id="GO:0006351">
    <property type="term" value="P:DNA-templated transcription"/>
    <property type="evidence" value="ECO:0007669"/>
    <property type="project" value="InterPro"/>
</dbReference>
<sequence length="824" mass="92361">MCTMRFINMSCQDQDQSEKPTRGRKTRSRASKACLVCRRRKVRCNVSIVGKPCLNCALDNETCHIPEKEPYRHVPKTSERATFKIIQEHKDLGNQSSNGHPHDCDANSNRDPQTASTSQDKDDSSSMASCEDNVKRKAPIQGDSYASTPPPRQFDGPGSFGQSTLQRRVFAAEVPYSAYSFVVASNLPDMLPEDINYLELKGCLRIPARKHLDEFIKQYFRYVHPFLPLINEAVFWKMYSGTSQGLGPKMPLLVLQSMIFAASAHVSSETLESLGFSSTRIARRIMYQRAKTLYDLETESSRLHIAQAALLISYWSPSFAKAASRPNTTWLSIAIENAKSVKAHMSGLESAVVKDESQEQRRCSLKRLWGCCIVRDSTLSIALRRSCQITAADRNSEVKFVLKYADLEEELSRSEVYDAPTKKYLIMAFLHLAELCRRMAHVSKLLFPFENGAPEDAILASTTDDKQTIGTFKYFLSGWCDTAKLWLQCPDPGDKPKLVNSELSHSSVALFTNLMYIYYYSLRIALANRQLLAFAETQTPHGRLPDTHTHREDIQDAQTGISWCIKTLADRQLIRFLPVSAIACSALPLALHMINGRLNGSFQDSRLVVLFQAMRTYEYLYDGVEWVAETIKLIMGQKQLAHLLESALSRTSLASESWESFLASNPTGYLRVAVTMDLSFSQGRLPEENDFPTRLRDVEEKPIPATLLKGNLTVTSFQPECPARDPLAAETATLETTLASPLDLVPQSDLAKAPNEGYSVDDLLNLEGADVVMEQSLDFPDMCLSICDETALDPFLISHANEGLMENVGDETLSTEMLDKSDWF</sequence>
<evidence type="ECO:0000313" key="5">
    <source>
        <dbReference type="EMBL" id="KAH7259804.1"/>
    </source>
</evidence>
<reference evidence="5" key="1">
    <citation type="journal article" date="2021" name="Nat. Commun.">
        <title>Genetic determinants of endophytism in the Arabidopsis root mycobiome.</title>
        <authorList>
            <person name="Mesny F."/>
            <person name="Miyauchi S."/>
            <person name="Thiergart T."/>
            <person name="Pickel B."/>
            <person name="Atanasova L."/>
            <person name="Karlsson M."/>
            <person name="Huettel B."/>
            <person name="Barry K.W."/>
            <person name="Haridas S."/>
            <person name="Chen C."/>
            <person name="Bauer D."/>
            <person name="Andreopoulos W."/>
            <person name="Pangilinan J."/>
            <person name="LaButti K."/>
            <person name="Riley R."/>
            <person name="Lipzen A."/>
            <person name="Clum A."/>
            <person name="Drula E."/>
            <person name="Henrissat B."/>
            <person name="Kohler A."/>
            <person name="Grigoriev I.V."/>
            <person name="Martin F.M."/>
            <person name="Hacquard S."/>
        </authorList>
    </citation>
    <scope>NUCLEOTIDE SEQUENCE</scope>
    <source>
        <strain evidence="5">FSSC 5 MPI-SDFR-AT-0091</strain>
    </source>
</reference>
<dbReference type="CDD" id="cd00067">
    <property type="entry name" value="GAL4"/>
    <property type="match status" value="1"/>
</dbReference>
<feature type="compositionally biased region" description="Polar residues" evidence="3">
    <location>
        <begin position="106"/>
        <end position="118"/>
    </location>
</feature>
<dbReference type="AlphaFoldDB" id="A0A9P9HLG5"/>
<name>A0A9P9HLG5_FUSSL</name>
<feature type="region of interest" description="Disordered" evidence="3">
    <location>
        <begin position="92"/>
        <end position="160"/>
    </location>
</feature>
<keyword evidence="1" id="KW-0479">Metal-binding</keyword>
<evidence type="ECO:0000256" key="1">
    <source>
        <dbReference type="ARBA" id="ARBA00022723"/>
    </source>
</evidence>
<evidence type="ECO:0000313" key="6">
    <source>
        <dbReference type="Proteomes" id="UP000736672"/>
    </source>
</evidence>
<dbReference type="PANTHER" id="PTHR47425">
    <property type="entry name" value="FARB-RELATED"/>
    <property type="match status" value="1"/>
</dbReference>
<dbReference type="InterPro" id="IPR001138">
    <property type="entry name" value="Zn2Cys6_DnaBD"/>
</dbReference>
<protein>
    <submittedName>
        <fullName evidence="5">Fungal-specific transcription factor domain-containing protein</fullName>
    </submittedName>
</protein>
<comment type="caution">
    <text evidence="5">The sequence shown here is derived from an EMBL/GenBank/DDBJ whole genome shotgun (WGS) entry which is preliminary data.</text>
</comment>
<dbReference type="Proteomes" id="UP000736672">
    <property type="component" value="Unassembled WGS sequence"/>
</dbReference>
<accession>A0A9P9HLG5</accession>
<dbReference type="Pfam" id="PF04082">
    <property type="entry name" value="Fungal_trans"/>
    <property type="match status" value="1"/>
</dbReference>